<keyword evidence="8" id="KW-0539">Nucleus</keyword>
<dbReference type="InterPro" id="IPR030387">
    <property type="entry name" value="G_Bms1/Tsr1_dom"/>
</dbReference>
<protein>
    <submittedName>
        <fullName evidence="16">Bms1-type G domain-containing protein</fullName>
    </submittedName>
</protein>
<feature type="coiled-coil region" evidence="11">
    <location>
        <begin position="372"/>
        <end position="399"/>
    </location>
</feature>
<evidence type="ECO:0000256" key="7">
    <source>
        <dbReference type="ARBA" id="ARBA00023134"/>
    </source>
</evidence>
<evidence type="ECO:0000256" key="3">
    <source>
        <dbReference type="ARBA" id="ARBA00022553"/>
    </source>
</evidence>
<dbReference type="FunFam" id="3.40.50.300:FF:000105">
    <property type="entry name" value="BMS1 ribosome biogenesis factor"/>
    <property type="match status" value="1"/>
</dbReference>
<dbReference type="Pfam" id="PF08142">
    <property type="entry name" value="AARP2CN"/>
    <property type="match status" value="1"/>
</dbReference>
<dbReference type="PANTHER" id="PTHR12858">
    <property type="entry name" value="RIBOSOME BIOGENESIS PROTEIN"/>
    <property type="match status" value="1"/>
</dbReference>
<keyword evidence="5" id="KW-0378">Hydrolase</keyword>
<dbReference type="GO" id="GO:0000462">
    <property type="term" value="P:maturation of SSU-rRNA from tricistronic rRNA transcript (SSU-rRNA, 5.8S rRNA, LSU-rRNA)"/>
    <property type="evidence" value="ECO:0007669"/>
    <property type="project" value="TreeGrafter"/>
</dbReference>
<keyword evidence="4" id="KW-0547">Nucleotide-binding</keyword>
<comment type="subcellular location">
    <subcellularLocation>
        <location evidence="1">Nucleus</location>
        <location evidence="1">Nucleolus</location>
    </subcellularLocation>
</comment>
<evidence type="ECO:0000313" key="16">
    <source>
        <dbReference type="WBParaSite" id="SBAD_0000254801-mRNA-1"/>
    </source>
</evidence>
<dbReference type="InterPro" id="IPR027417">
    <property type="entry name" value="P-loop_NTPase"/>
</dbReference>
<keyword evidence="7" id="KW-0342">GTP-binding</keyword>
<dbReference type="WBParaSite" id="SBAD_0000254801-mRNA-1">
    <property type="protein sequence ID" value="SBAD_0000254801-mRNA-1"/>
    <property type="gene ID" value="SBAD_0000254801"/>
</dbReference>
<keyword evidence="2" id="KW-0690">Ribosome biogenesis</keyword>
<name>A0A183IFN7_9BILA</name>
<dbReference type="AlphaFoldDB" id="A0A183IFN7"/>
<dbReference type="Pfam" id="PF04950">
    <property type="entry name" value="RIBIOP_C"/>
    <property type="match status" value="1"/>
</dbReference>
<dbReference type="InterPro" id="IPR007034">
    <property type="entry name" value="BMS1_TSR1_C"/>
</dbReference>
<dbReference type="GO" id="GO:0005524">
    <property type="term" value="F:ATP binding"/>
    <property type="evidence" value="ECO:0007669"/>
    <property type="project" value="UniProtKB-KW"/>
</dbReference>
<dbReference type="PROSITE" id="PS51714">
    <property type="entry name" value="G_BMS1"/>
    <property type="match status" value="1"/>
</dbReference>
<feature type="region of interest" description="Disordered" evidence="12">
    <location>
        <begin position="1"/>
        <end position="30"/>
    </location>
</feature>
<organism evidence="16">
    <name type="scientific">Soboliphyme baturini</name>
    <dbReference type="NCBI Taxonomy" id="241478"/>
    <lineage>
        <taxon>Eukaryota</taxon>
        <taxon>Metazoa</taxon>
        <taxon>Ecdysozoa</taxon>
        <taxon>Nematoda</taxon>
        <taxon>Enoplea</taxon>
        <taxon>Dorylaimia</taxon>
        <taxon>Dioctophymatida</taxon>
        <taxon>Dioctophymatoidea</taxon>
        <taxon>Soboliphymatidae</taxon>
        <taxon>Soboliphyme</taxon>
    </lineage>
</organism>
<dbReference type="Gene3D" id="3.40.50.300">
    <property type="entry name" value="P-loop containing nucleotide triphosphate hydrolases"/>
    <property type="match status" value="1"/>
</dbReference>
<keyword evidence="15" id="KW-1185">Reference proteome</keyword>
<evidence type="ECO:0000259" key="13">
    <source>
        <dbReference type="PROSITE" id="PS51714"/>
    </source>
</evidence>
<dbReference type="Proteomes" id="UP000270296">
    <property type="component" value="Unassembled WGS sequence"/>
</dbReference>
<accession>A0A183IFN7</accession>
<dbReference type="Pfam" id="PF22298">
    <property type="entry name" value="Tsr1_G-like"/>
    <property type="match status" value="1"/>
</dbReference>
<keyword evidence="11" id="KW-0175">Coiled coil</keyword>
<proteinExistence type="inferred from homology"/>
<dbReference type="EMBL" id="UZAM01007224">
    <property type="protein sequence ID" value="VDO97610.1"/>
    <property type="molecule type" value="Genomic_DNA"/>
</dbReference>
<evidence type="ECO:0000256" key="4">
    <source>
        <dbReference type="ARBA" id="ARBA00022741"/>
    </source>
</evidence>
<dbReference type="GO" id="GO:0003924">
    <property type="term" value="F:GTPase activity"/>
    <property type="evidence" value="ECO:0007669"/>
    <property type="project" value="TreeGrafter"/>
</dbReference>
<dbReference type="GO" id="GO:0030686">
    <property type="term" value="C:90S preribosome"/>
    <property type="evidence" value="ECO:0007669"/>
    <property type="project" value="TreeGrafter"/>
</dbReference>
<sequence>MVEETDVANKPHRPRQSGRKALKKKAKGKNPKAFTFKSAVRAGRAIRRAADIVEKKTRIPETDRTPLEPPPLAVVITTLMRCLIKNYTRQSLHQVNGPVTVVTGRKRRITLMECNNDINSMIDVSKVADLVLLLIDASFGFEMEVFEFLHICQAHGMPKIIGVLTHLDLIKSAKRLKKTKKELKQRFWVEIYQGAKLFNLSGMVNEQYSKNDVKNLARFISVVRYHPPTFRTLHPYLIMDRMEDLTDAEKIHSNQKCDRTVSCYGYVRGSNFQNHSTVHMPGVGDFRISEITSLPDPCPLPEKEKKRSLSDKEKLIYAPFSGVGGIMLDKDAVYIELGGSHSHAAVGLSFRGSLFDLAAIKDNFVTGNWGLDEDAEALLNRMESEYKFYQEMKETLNQQSETNKSAFAMMNEEMRVQFEGYRPGLYVRIKLDNVPYELVNNFDSAYPYLLCGLLPGEENVGFVQVRIKRHRWHNRILKSYDPLIMSLGWRRFQSLMVYMVQDHNGRNRLLKYTPEHMHCCALFWGPLTPQNTGFIAVQSVASTSKEFRLAANGVVLNLDKSLTVVKKLKLIGTPYKVYTKSAFVEGMFSSTLEVAKFEGAALRTVSGLRGQIKKALRSPPGAFRASFEDKILLRDIVFLRAWYPVEIPKFYATVTNLLYTGEEKSKWQGVRTVGQLRFEMGLKPEIKEDSLYKPIERKPHVYAPLVIPKHLEQNLPFAQRPKYAEIVQKSVIPKIIKKHTAVVLEPHESKVCITQLSAERRRSVIVLGPLFKRRPSFCIIPLISLRQCIS</sequence>
<comment type="similarity">
    <text evidence="10">Belongs to the TRAFAC class translation factor GTPase superfamily. Bms1-like GTPase family. BMS1 subfamily.</text>
</comment>
<evidence type="ECO:0000256" key="1">
    <source>
        <dbReference type="ARBA" id="ARBA00004604"/>
    </source>
</evidence>
<dbReference type="SUPFAM" id="SSF52540">
    <property type="entry name" value="P-loop containing nucleoside triphosphate hydrolases"/>
    <property type="match status" value="1"/>
</dbReference>
<reference evidence="14 15" key="2">
    <citation type="submission" date="2018-11" db="EMBL/GenBank/DDBJ databases">
        <authorList>
            <consortium name="Pathogen Informatics"/>
        </authorList>
    </citation>
    <scope>NUCLEOTIDE SEQUENCE [LARGE SCALE GENOMIC DNA]</scope>
</reference>
<evidence type="ECO:0000256" key="10">
    <source>
        <dbReference type="ARBA" id="ARBA00061391"/>
    </source>
</evidence>
<gene>
    <name evidence="14" type="ORF">SBAD_LOCUS2431</name>
</gene>
<evidence type="ECO:0000256" key="8">
    <source>
        <dbReference type="ARBA" id="ARBA00023242"/>
    </source>
</evidence>
<dbReference type="InterPro" id="IPR039761">
    <property type="entry name" value="Bms1/Tsr1"/>
</dbReference>
<evidence type="ECO:0000256" key="11">
    <source>
        <dbReference type="SAM" id="Coils"/>
    </source>
</evidence>
<dbReference type="GO" id="GO:0005654">
    <property type="term" value="C:nucleoplasm"/>
    <property type="evidence" value="ECO:0007669"/>
    <property type="project" value="UniProtKB-ARBA"/>
</dbReference>
<evidence type="ECO:0000256" key="6">
    <source>
        <dbReference type="ARBA" id="ARBA00022840"/>
    </source>
</evidence>
<dbReference type="GO" id="GO:0005525">
    <property type="term" value="F:GTP binding"/>
    <property type="evidence" value="ECO:0007669"/>
    <property type="project" value="UniProtKB-KW"/>
</dbReference>
<evidence type="ECO:0000256" key="12">
    <source>
        <dbReference type="SAM" id="MobiDB-lite"/>
    </source>
</evidence>
<evidence type="ECO:0000256" key="9">
    <source>
        <dbReference type="ARBA" id="ARBA00049117"/>
    </source>
</evidence>
<dbReference type="GO" id="GO:0032040">
    <property type="term" value="C:small-subunit processome"/>
    <property type="evidence" value="ECO:0007669"/>
    <property type="project" value="UniProtKB-ARBA"/>
</dbReference>
<evidence type="ECO:0000313" key="14">
    <source>
        <dbReference type="EMBL" id="VDO97610.1"/>
    </source>
</evidence>
<feature type="compositionally biased region" description="Basic residues" evidence="12">
    <location>
        <begin position="10"/>
        <end position="30"/>
    </location>
</feature>
<dbReference type="GO" id="GO:0034511">
    <property type="term" value="F:U3 snoRNA binding"/>
    <property type="evidence" value="ECO:0007669"/>
    <property type="project" value="TreeGrafter"/>
</dbReference>
<evidence type="ECO:0000313" key="15">
    <source>
        <dbReference type="Proteomes" id="UP000270296"/>
    </source>
</evidence>
<evidence type="ECO:0000256" key="5">
    <source>
        <dbReference type="ARBA" id="ARBA00022801"/>
    </source>
</evidence>
<keyword evidence="6" id="KW-0067">ATP-binding</keyword>
<keyword evidence="3" id="KW-0597">Phosphoprotein</keyword>
<dbReference type="OrthoDB" id="10260897at2759"/>
<comment type="catalytic activity">
    <reaction evidence="9">
        <text>GTP + H2O = GDP + phosphate + H(+)</text>
        <dbReference type="Rhea" id="RHEA:19669"/>
        <dbReference type="ChEBI" id="CHEBI:15377"/>
        <dbReference type="ChEBI" id="CHEBI:15378"/>
        <dbReference type="ChEBI" id="CHEBI:37565"/>
        <dbReference type="ChEBI" id="CHEBI:43474"/>
        <dbReference type="ChEBI" id="CHEBI:58189"/>
    </reaction>
    <physiologicalReaction direction="left-to-right" evidence="9">
        <dbReference type="Rhea" id="RHEA:19670"/>
    </physiologicalReaction>
</comment>
<reference evidence="16" key="1">
    <citation type="submission" date="2016-06" db="UniProtKB">
        <authorList>
            <consortium name="WormBaseParasite"/>
        </authorList>
    </citation>
    <scope>IDENTIFICATION</scope>
</reference>
<evidence type="ECO:0000256" key="2">
    <source>
        <dbReference type="ARBA" id="ARBA00022517"/>
    </source>
</evidence>
<dbReference type="SMART" id="SM00785">
    <property type="entry name" value="AARP2CN"/>
    <property type="match status" value="1"/>
</dbReference>
<dbReference type="InterPro" id="IPR012948">
    <property type="entry name" value="AARP2CN"/>
</dbReference>
<dbReference type="SMART" id="SM01362">
    <property type="entry name" value="DUF663"/>
    <property type="match status" value="1"/>
</dbReference>
<feature type="domain" description="Bms1-type G" evidence="13">
    <location>
        <begin position="46"/>
        <end position="226"/>
    </location>
</feature>
<dbReference type="GO" id="GO:0000479">
    <property type="term" value="P:endonucleolytic cleavage of tricistronic rRNA transcript (SSU-rRNA, 5.8S rRNA, LSU-rRNA)"/>
    <property type="evidence" value="ECO:0007669"/>
    <property type="project" value="TreeGrafter"/>
</dbReference>
<dbReference type="PANTHER" id="PTHR12858:SF2">
    <property type="entry name" value="RIBOSOME BIOGENESIS PROTEIN BMS1 HOMOLOG"/>
    <property type="match status" value="1"/>
</dbReference>